<evidence type="ECO:0000313" key="5">
    <source>
        <dbReference type="Proteomes" id="UP000530928"/>
    </source>
</evidence>
<evidence type="ECO:0000313" key="4">
    <source>
        <dbReference type="EMBL" id="MBA2896294.1"/>
    </source>
</evidence>
<comment type="caution">
    <text evidence="4">The sequence shown here is derived from an EMBL/GenBank/DDBJ whole genome shotgun (WGS) entry which is preliminary data.</text>
</comment>
<organism evidence="4 5">
    <name type="scientific">Nonomuraea soli</name>
    <dbReference type="NCBI Taxonomy" id="1032476"/>
    <lineage>
        <taxon>Bacteria</taxon>
        <taxon>Bacillati</taxon>
        <taxon>Actinomycetota</taxon>
        <taxon>Actinomycetes</taxon>
        <taxon>Streptosporangiales</taxon>
        <taxon>Streptosporangiaceae</taxon>
        <taxon>Nonomuraea</taxon>
    </lineage>
</organism>
<dbReference type="AlphaFoldDB" id="A0A7W0CSD0"/>
<keyword evidence="1" id="KW-0560">Oxidoreductase</keyword>
<evidence type="ECO:0000259" key="3">
    <source>
        <dbReference type="Pfam" id="PF22725"/>
    </source>
</evidence>
<dbReference type="PANTHER" id="PTHR43818:SF11">
    <property type="entry name" value="BCDNA.GH03377"/>
    <property type="match status" value="1"/>
</dbReference>
<dbReference type="SUPFAM" id="SSF51735">
    <property type="entry name" value="NAD(P)-binding Rossmann-fold domains"/>
    <property type="match status" value="1"/>
</dbReference>
<feature type="domain" description="Gfo/Idh/MocA-like oxidoreductase N-terminal" evidence="2">
    <location>
        <begin position="3"/>
        <end position="117"/>
    </location>
</feature>
<reference evidence="4 5" key="1">
    <citation type="submission" date="2020-07" db="EMBL/GenBank/DDBJ databases">
        <title>Genomic Encyclopedia of Type Strains, Phase IV (KMG-IV): sequencing the most valuable type-strain genomes for metagenomic binning, comparative biology and taxonomic classification.</title>
        <authorList>
            <person name="Goeker M."/>
        </authorList>
    </citation>
    <scope>NUCLEOTIDE SEQUENCE [LARGE SCALE GENOMIC DNA]</scope>
    <source>
        <strain evidence="4 5">DSM 45533</strain>
    </source>
</reference>
<dbReference type="GO" id="GO:0000166">
    <property type="term" value="F:nucleotide binding"/>
    <property type="evidence" value="ECO:0007669"/>
    <property type="project" value="InterPro"/>
</dbReference>
<dbReference type="Pfam" id="PF01408">
    <property type="entry name" value="GFO_IDH_MocA"/>
    <property type="match status" value="1"/>
</dbReference>
<evidence type="ECO:0000259" key="2">
    <source>
        <dbReference type="Pfam" id="PF01408"/>
    </source>
</evidence>
<dbReference type="PANTHER" id="PTHR43818">
    <property type="entry name" value="BCDNA.GH03377"/>
    <property type="match status" value="1"/>
</dbReference>
<dbReference type="EMBL" id="JACDUR010000008">
    <property type="protein sequence ID" value="MBA2896294.1"/>
    <property type="molecule type" value="Genomic_DNA"/>
</dbReference>
<dbReference type="Pfam" id="PF22725">
    <property type="entry name" value="GFO_IDH_MocA_C3"/>
    <property type="match status" value="1"/>
</dbReference>
<dbReference type="GO" id="GO:0016491">
    <property type="term" value="F:oxidoreductase activity"/>
    <property type="evidence" value="ECO:0007669"/>
    <property type="project" value="UniProtKB-KW"/>
</dbReference>
<gene>
    <name evidence="4" type="ORF">HNR30_007685</name>
</gene>
<feature type="domain" description="GFO/IDH/MocA-like oxidoreductase" evidence="3">
    <location>
        <begin position="130"/>
        <end position="262"/>
    </location>
</feature>
<dbReference type="InterPro" id="IPR055170">
    <property type="entry name" value="GFO_IDH_MocA-like_dom"/>
</dbReference>
<keyword evidence="5" id="KW-1185">Reference proteome</keyword>
<dbReference type="Proteomes" id="UP000530928">
    <property type="component" value="Unassembled WGS sequence"/>
</dbReference>
<dbReference type="InterPro" id="IPR036291">
    <property type="entry name" value="NAD(P)-bd_dom_sf"/>
</dbReference>
<evidence type="ECO:0000256" key="1">
    <source>
        <dbReference type="ARBA" id="ARBA00023002"/>
    </source>
</evidence>
<dbReference type="InterPro" id="IPR050463">
    <property type="entry name" value="Gfo/Idh/MocA_oxidrdct_glycsds"/>
</dbReference>
<accession>A0A7W0CSD0</accession>
<dbReference type="Gene3D" id="3.40.50.720">
    <property type="entry name" value="NAD(P)-binding Rossmann-like Domain"/>
    <property type="match status" value="1"/>
</dbReference>
<sequence>MIGIGIIGCGNISHAYLRNFQTFPEVKVVGVADLDVERARETAEQYGVPVWGEASEVINHPDVELVVNLTVPAAHVEVSLTAVRAGKHVYVEKPLALDPEAGRALLEEADKLGVRVGCAPDTFLGAGLQSALRAVAGGQIGVPGSALTLLQGPGPEAWHPSPAFFYQRGAGPLFDMGPYYLTALAVLFGPVTRVAANGSRAHTRRRVGSGPLAGTEFDVEVFTHVSALLEFASGQNATAVFSFDSPLPRHGFIEITGTEATLAAPDPNTFAGPLRLRRLGEGDWMELPVEGTTVGRGIGVVEMARAIAAGRPHRASGELALHVVDVMCAIVESAEQGRFVPIASTFEQPPPLPEDWDPASA</sequence>
<name>A0A7W0CSD0_9ACTN</name>
<protein>
    <submittedName>
        <fullName evidence="4">Putative dehydrogenase</fullName>
    </submittedName>
</protein>
<dbReference type="SUPFAM" id="SSF55347">
    <property type="entry name" value="Glyceraldehyde-3-phosphate dehydrogenase-like, C-terminal domain"/>
    <property type="match status" value="1"/>
</dbReference>
<proteinExistence type="predicted"/>
<dbReference type="RefSeq" id="WP_246380020.1">
    <property type="nucleotide sequence ID" value="NZ_BAABAM010000007.1"/>
</dbReference>
<dbReference type="InterPro" id="IPR000683">
    <property type="entry name" value="Gfo/Idh/MocA-like_OxRdtase_N"/>
</dbReference>
<dbReference type="Gene3D" id="3.30.360.10">
    <property type="entry name" value="Dihydrodipicolinate Reductase, domain 2"/>
    <property type="match status" value="1"/>
</dbReference>